<name>A0A0V7ZN97_9CYAN</name>
<evidence type="ECO:0000313" key="7">
    <source>
        <dbReference type="EMBL" id="KST66009.1"/>
    </source>
</evidence>
<feature type="transmembrane region" description="Helical" evidence="6">
    <location>
        <begin position="214"/>
        <end position="232"/>
    </location>
</feature>
<sequence>MIEVLNWLKNGNSFLTKTWRLSIKSNKHIIQKNFKVKKIKIHPKLKSLIGVLSANVFNNFSSFAITIFAARLLGPTEFAKLALAVAITVNLSTFLDFGTSIALVRLYNASTDIIYKSNLIRVINQFKYGLLIIICLLIYPATKLIINNFPILKGMNLLIYLAIISGGLHSIWKSTRAIEQSQKDFRSFNIYTWVYGFLRLFVVLFLLVVNHISIISIFASLYFLPLLILTSFKNISSYISKKSKNKYAQTNKYHILKSILSYGFWVGISTICFTLLSQIPQFTLATTTDADEVGIYSAALTFIPIFILTNDAIRTIILPDVSAINSLEERKRYKKIILDIAPIFFGLMLVILVIMSFTQYFILGNSYQASIPVFIILGIGMVIVMYLGYLNILVHSIGVPHIDALINISRAFILCIATFILPKSAIWMAGAYTAVSISGEIVIKKIINIYHQKYE</sequence>
<dbReference type="EMBL" id="LMTZ01000101">
    <property type="protein sequence ID" value="KST66009.1"/>
    <property type="molecule type" value="Genomic_DNA"/>
</dbReference>
<evidence type="ECO:0000313" key="8">
    <source>
        <dbReference type="Proteomes" id="UP000053372"/>
    </source>
</evidence>
<accession>A0A0V7ZN97</accession>
<dbReference type="PANTHER" id="PTHR30250">
    <property type="entry name" value="PST FAMILY PREDICTED COLANIC ACID TRANSPORTER"/>
    <property type="match status" value="1"/>
</dbReference>
<proteinExistence type="predicted"/>
<feature type="transmembrane region" description="Helical" evidence="6">
    <location>
        <begin position="81"/>
        <end position="107"/>
    </location>
</feature>
<evidence type="ECO:0000256" key="5">
    <source>
        <dbReference type="ARBA" id="ARBA00023136"/>
    </source>
</evidence>
<keyword evidence="2" id="KW-1003">Cell membrane</keyword>
<keyword evidence="3 6" id="KW-0812">Transmembrane</keyword>
<keyword evidence="4 6" id="KW-1133">Transmembrane helix</keyword>
<feature type="transmembrane region" description="Helical" evidence="6">
    <location>
        <begin position="369"/>
        <end position="390"/>
    </location>
</feature>
<dbReference type="Pfam" id="PF01943">
    <property type="entry name" value="Polysacc_synt"/>
    <property type="match status" value="1"/>
</dbReference>
<dbReference type="GO" id="GO:0005886">
    <property type="term" value="C:plasma membrane"/>
    <property type="evidence" value="ECO:0007669"/>
    <property type="project" value="UniProtKB-SubCell"/>
</dbReference>
<evidence type="ECO:0000256" key="6">
    <source>
        <dbReference type="SAM" id="Phobius"/>
    </source>
</evidence>
<feature type="transmembrane region" description="Helical" evidence="6">
    <location>
        <begin position="190"/>
        <end position="208"/>
    </location>
</feature>
<evidence type="ECO:0000256" key="1">
    <source>
        <dbReference type="ARBA" id="ARBA00004651"/>
    </source>
</evidence>
<evidence type="ECO:0000256" key="4">
    <source>
        <dbReference type="ARBA" id="ARBA00022989"/>
    </source>
</evidence>
<keyword evidence="8" id="KW-1185">Reference proteome</keyword>
<gene>
    <name evidence="7" type="ORF">BC008_23835</name>
</gene>
<evidence type="ECO:0000256" key="2">
    <source>
        <dbReference type="ARBA" id="ARBA00022475"/>
    </source>
</evidence>
<evidence type="ECO:0000256" key="3">
    <source>
        <dbReference type="ARBA" id="ARBA00022692"/>
    </source>
</evidence>
<evidence type="ECO:0008006" key="9">
    <source>
        <dbReference type="Google" id="ProtNLM"/>
    </source>
</evidence>
<protein>
    <recommendedName>
        <fullName evidence="9">Polysaccharide biosynthesis protein C-terminal domain-containing protein</fullName>
    </recommendedName>
</protein>
<dbReference type="Proteomes" id="UP000053372">
    <property type="component" value="Unassembled WGS sequence"/>
</dbReference>
<reference evidence="7 8" key="1">
    <citation type="journal article" date="2015" name="Genome Announc.">
        <title>Draft Genome of the Euendolithic (true boring) Cyanobacterium Mastigocoleus testarum strain BC008.</title>
        <authorList>
            <person name="Guida B.S."/>
            <person name="Garcia-Pichel F."/>
        </authorList>
    </citation>
    <scope>NUCLEOTIDE SEQUENCE [LARGE SCALE GENOMIC DNA]</scope>
    <source>
        <strain evidence="7 8">BC008</strain>
    </source>
</reference>
<feature type="transmembrane region" description="Helical" evidence="6">
    <location>
        <begin position="337"/>
        <end position="363"/>
    </location>
</feature>
<feature type="transmembrane region" description="Helical" evidence="6">
    <location>
        <begin position="402"/>
        <end position="420"/>
    </location>
</feature>
<feature type="transmembrane region" description="Helical" evidence="6">
    <location>
        <begin position="47"/>
        <end position="69"/>
    </location>
</feature>
<dbReference type="InterPro" id="IPR050833">
    <property type="entry name" value="Poly_Biosynth_Transport"/>
</dbReference>
<feature type="transmembrane region" description="Helical" evidence="6">
    <location>
        <begin position="253"/>
        <end position="276"/>
    </location>
</feature>
<dbReference type="PANTHER" id="PTHR30250:SF11">
    <property type="entry name" value="O-ANTIGEN TRANSPORTER-RELATED"/>
    <property type="match status" value="1"/>
</dbReference>
<feature type="transmembrane region" description="Helical" evidence="6">
    <location>
        <begin position="158"/>
        <end position="178"/>
    </location>
</feature>
<dbReference type="InterPro" id="IPR002797">
    <property type="entry name" value="Polysacc_synth"/>
</dbReference>
<feature type="transmembrane region" description="Helical" evidence="6">
    <location>
        <begin position="128"/>
        <end position="146"/>
    </location>
</feature>
<keyword evidence="5 6" id="KW-0472">Membrane</keyword>
<comment type="subcellular location">
    <subcellularLocation>
        <location evidence="1">Cell membrane</location>
        <topology evidence="1">Multi-pass membrane protein</topology>
    </subcellularLocation>
</comment>
<organism evidence="7 8">
    <name type="scientific">Mastigocoleus testarum BC008</name>
    <dbReference type="NCBI Taxonomy" id="371196"/>
    <lineage>
        <taxon>Bacteria</taxon>
        <taxon>Bacillati</taxon>
        <taxon>Cyanobacteriota</taxon>
        <taxon>Cyanophyceae</taxon>
        <taxon>Nostocales</taxon>
        <taxon>Hapalosiphonaceae</taxon>
        <taxon>Mastigocoleus</taxon>
    </lineage>
</organism>
<dbReference type="AlphaFoldDB" id="A0A0V7ZN97"/>
<feature type="transmembrane region" description="Helical" evidence="6">
    <location>
        <begin position="296"/>
        <end position="317"/>
    </location>
</feature>
<comment type="caution">
    <text evidence="7">The sequence shown here is derived from an EMBL/GenBank/DDBJ whole genome shotgun (WGS) entry which is preliminary data.</text>
</comment>